<protein>
    <submittedName>
        <fullName evidence="2">(northern house mosquito) hypothetical protein</fullName>
    </submittedName>
</protein>
<evidence type="ECO:0000256" key="1">
    <source>
        <dbReference type="SAM" id="MobiDB-lite"/>
    </source>
</evidence>
<reference evidence="2" key="1">
    <citation type="submission" date="2021-05" db="EMBL/GenBank/DDBJ databases">
        <authorList>
            <person name="Alioto T."/>
            <person name="Alioto T."/>
            <person name="Gomez Garrido J."/>
        </authorList>
    </citation>
    <scope>NUCLEOTIDE SEQUENCE</scope>
</reference>
<organism evidence="2">
    <name type="scientific">Culex pipiens</name>
    <name type="common">House mosquito</name>
    <dbReference type="NCBI Taxonomy" id="7175"/>
    <lineage>
        <taxon>Eukaryota</taxon>
        <taxon>Metazoa</taxon>
        <taxon>Ecdysozoa</taxon>
        <taxon>Arthropoda</taxon>
        <taxon>Hexapoda</taxon>
        <taxon>Insecta</taxon>
        <taxon>Pterygota</taxon>
        <taxon>Neoptera</taxon>
        <taxon>Endopterygota</taxon>
        <taxon>Diptera</taxon>
        <taxon>Nematocera</taxon>
        <taxon>Culicoidea</taxon>
        <taxon>Culicidae</taxon>
        <taxon>Culicinae</taxon>
        <taxon>Culicini</taxon>
        <taxon>Culex</taxon>
        <taxon>Culex</taxon>
    </lineage>
</organism>
<dbReference type="AlphaFoldDB" id="A0A8D8NPD1"/>
<dbReference type="EMBL" id="HBUE01182333">
    <property type="protein sequence ID" value="CAG6521094.1"/>
    <property type="molecule type" value="Transcribed_RNA"/>
</dbReference>
<name>A0A8D8NPD1_CULPI</name>
<proteinExistence type="predicted"/>
<evidence type="ECO:0000313" key="2">
    <source>
        <dbReference type="EMBL" id="CAG6572661.1"/>
    </source>
</evidence>
<dbReference type="EMBL" id="HBUE01109012">
    <property type="protein sequence ID" value="CAG6487992.1"/>
    <property type="molecule type" value="Transcribed_RNA"/>
</dbReference>
<sequence>MMVPSLEQKQSGSSHTDKSHGSAAFGSFSTSHQPSSEPSAQSTEPSQKYSFGRQVPSPQPSCDRSSHWAASSRGLGTRAFIYGIRTLLKLTFFLGLKQHPGTVGVVQIASAHISSDSL</sequence>
<accession>A0A8D8NPD1</accession>
<dbReference type="EMBL" id="HBUE01287951">
    <property type="protein sequence ID" value="CAG6572661.1"/>
    <property type="molecule type" value="Transcribed_RNA"/>
</dbReference>
<feature type="region of interest" description="Disordered" evidence="1">
    <location>
        <begin position="1"/>
        <end position="71"/>
    </location>
</feature>
<feature type="compositionally biased region" description="Polar residues" evidence="1">
    <location>
        <begin position="27"/>
        <end position="49"/>
    </location>
</feature>